<feature type="binding site" evidence="18">
    <location>
        <position position="181"/>
    </location>
    <ligand>
        <name>Zn(2+)</name>
        <dbReference type="ChEBI" id="CHEBI:29105"/>
    </ligand>
</feature>
<dbReference type="Pfam" id="PF24621">
    <property type="entry name" value="DHQS_C"/>
    <property type="match status" value="1"/>
</dbReference>
<dbReference type="GO" id="GO:0008652">
    <property type="term" value="P:amino acid biosynthetic process"/>
    <property type="evidence" value="ECO:0007669"/>
    <property type="project" value="UniProtKB-KW"/>
</dbReference>
<dbReference type="InterPro" id="IPR030963">
    <property type="entry name" value="DHQ_synth_fam"/>
</dbReference>
<dbReference type="GO" id="GO:0003856">
    <property type="term" value="F:3-dehydroquinate synthase activity"/>
    <property type="evidence" value="ECO:0007669"/>
    <property type="project" value="UniProtKB-UniRule"/>
</dbReference>
<comment type="cofactor">
    <cofactor evidence="2 18">
        <name>NAD(+)</name>
        <dbReference type="ChEBI" id="CHEBI:57540"/>
    </cofactor>
</comment>
<dbReference type="GO" id="GO:0009423">
    <property type="term" value="P:chorismate biosynthetic process"/>
    <property type="evidence" value="ECO:0007669"/>
    <property type="project" value="UniProtKB-UniRule"/>
</dbReference>
<keyword evidence="19" id="KW-1133">Transmembrane helix</keyword>
<feature type="domain" description="3-dehydroquinate synthase N-terminal" evidence="20">
    <location>
        <begin position="65"/>
        <end position="176"/>
    </location>
</feature>
<keyword evidence="23" id="KW-1185">Reference proteome</keyword>
<feature type="binding site" evidence="18">
    <location>
        <position position="242"/>
    </location>
    <ligand>
        <name>Zn(2+)</name>
        <dbReference type="ChEBI" id="CHEBI:29105"/>
    </ligand>
</feature>
<dbReference type="EC" id="4.2.3.4" evidence="7 18"/>
<evidence type="ECO:0000256" key="9">
    <source>
        <dbReference type="ARBA" id="ARBA00022490"/>
    </source>
</evidence>
<evidence type="ECO:0000259" key="21">
    <source>
        <dbReference type="Pfam" id="PF24621"/>
    </source>
</evidence>
<dbReference type="UniPathway" id="UPA00053">
    <property type="reaction ID" value="UER00085"/>
</dbReference>
<keyword evidence="13 18" id="KW-0862">Zinc</keyword>
<evidence type="ECO:0000256" key="4">
    <source>
        <dbReference type="ARBA" id="ARBA00004496"/>
    </source>
</evidence>
<dbReference type="GO" id="GO:0009073">
    <property type="term" value="P:aromatic amino acid family biosynthetic process"/>
    <property type="evidence" value="ECO:0007669"/>
    <property type="project" value="UniProtKB-KW"/>
</dbReference>
<dbReference type="InterPro" id="IPR016037">
    <property type="entry name" value="DHQ_synth_AroB"/>
</dbReference>
<comment type="function">
    <text evidence="18">Catalyzes the conversion of 3-deoxy-D-arabino-heptulosonate 7-phosphate (DAHP) to dehydroquinate (DHQ).</text>
</comment>
<dbReference type="SUPFAM" id="SSF56796">
    <property type="entry name" value="Dehydroquinate synthase-like"/>
    <property type="match status" value="1"/>
</dbReference>
<dbReference type="PANTHER" id="PTHR43622:SF7">
    <property type="entry name" value="3-DEHYDROQUINATE SYNTHASE, CHLOROPLASTIC"/>
    <property type="match status" value="1"/>
</dbReference>
<feature type="binding site" evidence="18">
    <location>
        <begin position="166"/>
        <end position="169"/>
    </location>
    <ligand>
        <name>NAD(+)</name>
        <dbReference type="ChEBI" id="CHEBI:57540"/>
    </ligand>
</feature>
<dbReference type="InterPro" id="IPR056179">
    <property type="entry name" value="DHQS_C"/>
</dbReference>
<feature type="binding site" evidence="18">
    <location>
        <position position="259"/>
    </location>
    <ligand>
        <name>Zn(2+)</name>
        <dbReference type="ChEBI" id="CHEBI:29105"/>
    </ligand>
</feature>
<dbReference type="FunFam" id="3.40.50.1970:FF:000007">
    <property type="entry name" value="Pentafunctional AROM polypeptide"/>
    <property type="match status" value="1"/>
</dbReference>
<evidence type="ECO:0000256" key="7">
    <source>
        <dbReference type="ARBA" id="ARBA00013031"/>
    </source>
</evidence>
<comment type="caution">
    <text evidence="18">Lacks conserved residue(s) required for the propagation of feature annotation.</text>
</comment>
<dbReference type="Gene3D" id="1.20.1090.10">
    <property type="entry name" value="Dehydroquinate synthase-like - alpha domain"/>
    <property type="match status" value="1"/>
</dbReference>
<dbReference type="PANTHER" id="PTHR43622">
    <property type="entry name" value="3-DEHYDROQUINATE SYNTHASE"/>
    <property type="match status" value="1"/>
</dbReference>
<comment type="caution">
    <text evidence="22">The sequence shown here is derived from an EMBL/GenBank/DDBJ whole genome shotgun (WGS) entry which is preliminary data.</text>
</comment>
<feature type="transmembrane region" description="Helical" evidence="19">
    <location>
        <begin position="95"/>
        <end position="117"/>
    </location>
</feature>
<evidence type="ECO:0000256" key="2">
    <source>
        <dbReference type="ARBA" id="ARBA00001911"/>
    </source>
</evidence>
<gene>
    <name evidence="18" type="primary">aroB</name>
    <name evidence="22" type="ORF">GMD78_02505</name>
</gene>
<organism evidence="22 23">
    <name type="scientific">Ornithinibacillus caprae</name>
    <dbReference type="NCBI Taxonomy" id="2678566"/>
    <lineage>
        <taxon>Bacteria</taxon>
        <taxon>Bacillati</taxon>
        <taxon>Bacillota</taxon>
        <taxon>Bacilli</taxon>
        <taxon>Bacillales</taxon>
        <taxon>Bacillaceae</taxon>
        <taxon>Ornithinibacillus</taxon>
    </lineage>
</organism>
<evidence type="ECO:0000313" key="22">
    <source>
        <dbReference type="EMBL" id="MUK87273.1"/>
    </source>
</evidence>
<dbReference type="AlphaFoldDB" id="A0A6N8FCK1"/>
<keyword evidence="14 18" id="KW-0520">NAD</keyword>
<evidence type="ECO:0000256" key="12">
    <source>
        <dbReference type="ARBA" id="ARBA00022741"/>
    </source>
</evidence>
<evidence type="ECO:0000313" key="23">
    <source>
        <dbReference type="Proteomes" id="UP000469125"/>
    </source>
</evidence>
<keyword evidence="12 18" id="KW-0547">Nucleotide-binding</keyword>
<comment type="cofactor">
    <cofactor evidence="3">
        <name>Zn(2+)</name>
        <dbReference type="ChEBI" id="CHEBI:29105"/>
    </cofactor>
</comment>
<comment type="cofactor">
    <cofactor evidence="18">
        <name>Co(2+)</name>
        <dbReference type="ChEBI" id="CHEBI:48828"/>
    </cofactor>
    <cofactor evidence="18">
        <name>Zn(2+)</name>
        <dbReference type="ChEBI" id="CHEBI:29105"/>
    </cofactor>
    <text evidence="18">Binds 1 divalent metal cation per subunit. Can use either Co(2+) or Zn(2+).</text>
</comment>
<feature type="binding site" evidence="18">
    <location>
        <begin position="127"/>
        <end position="128"/>
    </location>
    <ligand>
        <name>NAD(+)</name>
        <dbReference type="ChEBI" id="CHEBI:57540"/>
    </ligand>
</feature>
<evidence type="ECO:0000256" key="18">
    <source>
        <dbReference type="HAMAP-Rule" id="MF_00110"/>
    </source>
</evidence>
<evidence type="ECO:0000256" key="3">
    <source>
        <dbReference type="ARBA" id="ARBA00001947"/>
    </source>
</evidence>
<comment type="catalytic activity">
    <reaction evidence="1 18">
        <text>7-phospho-2-dehydro-3-deoxy-D-arabino-heptonate = 3-dehydroquinate + phosphate</text>
        <dbReference type="Rhea" id="RHEA:21968"/>
        <dbReference type="ChEBI" id="CHEBI:32364"/>
        <dbReference type="ChEBI" id="CHEBI:43474"/>
        <dbReference type="ChEBI" id="CHEBI:58394"/>
        <dbReference type="EC" id="4.2.3.4"/>
    </reaction>
</comment>
<keyword evidence="17 18" id="KW-0170">Cobalt</keyword>
<dbReference type="GO" id="GO:0046872">
    <property type="term" value="F:metal ion binding"/>
    <property type="evidence" value="ECO:0007669"/>
    <property type="project" value="UniProtKB-KW"/>
</dbReference>
<evidence type="ECO:0000256" key="10">
    <source>
        <dbReference type="ARBA" id="ARBA00022605"/>
    </source>
</evidence>
<keyword evidence="15 18" id="KW-0057">Aromatic amino acid biosynthesis</keyword>
<sequence length="361" mass="40678">MKKLSIKSSSHSYPVYIGENIRFNLSNLVRKSYSSFLIITDENVGGLYLDDVKQSIGISDNIHHVVIPAGEQSKNIQSFYALHTKAMEYGLDRNSLIIALGGGVIGDLAGFVAATFMRGIDYIQVPTTILAHDSSVGGKVAINHELGKNLIGNFYSPRSVIYDVTTLHTLPLKEIRSGYAELIKEALLADQELFQDILQTNLDSLSNSKLIEHLKKGIHIKAKIVEQDERETGSRKYLNLGHTLGHGLEAELGYGAITHGEAVAIGLLFALYVSEKEFSNNLAFENVFHWFHRNQYPLHIQNMDVNALLDRMRLDKKTLMQRIQMILLKKISEPQIMEFDNYKLEQYITGFISYLNDRMTS</sequence>
<feature type="domain" description="3-dehydroquinate synthase C-terminal" evidence="21">
    <location>
        <begin position="178"/>
        <end position="318"/>
    </location>
</feature>
<comment type="similarity">
    <text evidence="6 18">Belongs to the sugar phosphate cyclases superfamily. Dehydroquinate synthase family.</text>
</comment>
<keyword evidence="9 18" id="KW-0963">Cytoplasm</keyword>
<evidence type="ECO:0000256" key="19">
    <source>
        <dbReference type="SAM" id="Phobius"/>
    </source>
</evidence>
<dbReference type="InterPro" id="IPR030960">
    <property type="entry name" value="DHQS/DOIS_N"/>
</dbReference>
<dbReference type="NCBIfam" id="TIGR01357">
    <property type="entry name" value="aroB"/>
    <property type="match status" value="1"/>
</dbReference>
<dbReference type="InterPro" id="IPR050071">
    <property type="entry name" value="Dehydroquinate_synthase"/>
</dbReference>
<evidence type="ECO:0000256" key="5">
    <source>
        <dbReference type="ARBA" id="ARBA00004661"/>
    </source>
</evidence>
<dbReference type="CDD" id="cd08195">
    <property type="entry name" value="DHQS"/>
    <property type="match status" value="1"/>
</dbReference>
<evidence type="ECO:0000259" key="20">
    <source>
        <dbReference type="Pfam" id="PF01761"/>
    </source>
</evidence>
<evidence type="ECO:0000256" key="17">
    <source>
        <dbReference type="ARBA" id="ARBA00023285"/>
    </source>
</evidence>
<keyword evidence="10 18" id="KW-0028">Amino-acid biosynthesis</keyword>
<dbReference type="Proteomes" id="UP000469125">
    <property type="component" value="Unassembled WGS sequence"/>
</dbReference>
<feature type="binding site" evidence="18">
    <location>
        <begin position="103"/>
        <end position="107"/>
    </location>
    <ligand>
        <name>NAD(+)</name>
        <dbReference type="ChEBI" id="CHEBI:57540"/>
    </ligand>
</feature>
<dbReference type="Gene3D" id="3.40.50.1970">
    <property type="match status" value="1"/>
</dbReference>
<dbReference type="HAMAP" id="MF_00110">
    <property type="entry name" value="DHQ_synthase"/>
    <property type="match status" value="1"/>
</dbReference>
<keyword evidence="11 18" id="KW-0479">Metal-binding</keyword>
<evidence type="ECO:0000256" key="11">
    <source>
        <dbReference type="ARBA" id="ARBA00022723"/>
    </source>
</evidence>
<reference evidence="22 23" key="1">
    <citation type="submission" date="2019-11" db="EMBL/GenBank/DDBJ databases">
        <authorList>
            <person name="Li X."/>
        </authorList>
    </citation>
    <scope>NUCLEOTIDE SEQUENCE [LARGE SCALE GENOMIC DNA]</scope>
    <source>
        <strain evidence="22 23">L9</strain>
    </source>
</reference>
<evidence type="ECO:0000256" key="14">
    <source>
        <dbReference type="ARBA" id="ARBA00023027"/>
    </source>
</evidence>
<dbReference type="Pfam" id="PF01761">
    <property type="entry name" value="DHQ_synthase"/>
    <property type="match status" value="1"/>
</dbReference>
<feature type="binding site" evidence="18">
    <location>
        <position position="139"/>
    </location>
    <ligand>
        <name>NAD(+)</name>
        <dbReference type="ChEBI" id="CHEBI:57540"/>
    </ligand>
</feature>
<dbReference type="EMBL" id="WOCA01000001">
    <property type="protein sequence ID" value="MUK87273.1"/>
    <property type="molecule type" value="Genomic_DNA"/>
</dbReference>
<evidence type="ECO:0000256" key="13">
    <source>
        <dbReference type="ARBA" id="ARBA00022833"/>
    </source>
</evidence>
<dbReference type="GO" id="GO:0005737">
    <property type="term" value="C:cytoplasm"/>
    <property type="evidence" value="ECO:0007669"/>
    <property type="project" value="UniProtKB-SubCell"/>
</dbReference>
<dbReference type="GO" id="GO:0000166">
    <property type="term" value="F:nucleotide binding"/>
    <property type="evidence" value="ECO:0007669"/>
    <property type="project" value="UniProtKB-KW"/>
</dbReference>
<feature type="binding site" evidence="18">
    <location>
        <position position="148"/>
    </location>
    <ligand>
        <name>NAD(+)</name>
        <dbReference type="ChEBI" id="CHEBI:57540"/>
    </ligand>
</feature>
<keyword evidence="16 18" id="KW-0456">Lyase</keyword>
<evidence type="ECO:0000256" key="1">
    <source>
        <dbReference type="ARBA" id="ARBA00001393"/>
    </source>
</evidence>
<evidence type="ECO:0000256" key="16">
    <source>
        <dbReference type="ARBA" id="ARBA00023239"/>
    </source>
</evidence>
<dbReference type="RefSeq" id="WP_155666801.1">
    <property type="nucleotide sequence ID" value="NZ_WOCA01000001.1"/>
</dbReference>
<keyword evidence="19" id="KW-0812">Transmembrane</keyword>
<evidence type="ECO:0000256" key="8">
    <source>
        <dbReference type="ARBA" id="ARBA00017684"/>
    </source>
</evidence>
<evidence type="ECO:0000256" key="6">
    <source>
        <dbReference type="ARBA" id="ARBA00005412"/>
    </source>
</evidence>
<keyword evidence="19" id="KW-0472">Membrane</keyword>
<protein>
    <recommendedName>
        <fullName evidence="8 18">3-dehydroquinate synthase</fullName>
        <shortName evidence="18">DHQS</shortName>
        <ecNumber evidence="7 18">4.2.3.4</ecNumber>
    </recommendedName>
</protein>
<evidence type="ECO:0000256" key="15">
    <source>
        <dbReference type="ARBA" id="ARBA00023141"/>
    </source>
</evidence>
<proteinExistence type="inferred from homology"/>
<comment type="pathway">
    <text evidence="5 18">Metabolic intermediate biosynthesis; chorismate biosynthesis; chorismate from D-erythrose 4-phosphate and phosphoenolpyruvate: step 2/7.</text>
</comment>
<comment type="subcellular location">
    <subcellularLocation>
        <location evidence="4 18">Cytoplasm</location>
    </subcellularLocation>
</comment>
<accession>A0A6N8FCK1</accession>
<dbReference type="PIRSF" id="PIRSF001455">
    <property type="entry name" value="DHQ_synth"/>
    <property type="match status" value="1"/>
</dbReference>
<name>A0A6N8FCK1_9BACI</name>